<evidence type="ECO:0000256" key="1">
    <source>
        <dbReference type="SAM" id="Phobius"/>
    </source>
</evidence>
<dbReference type="AlphaFoldDB" id="K2S886"/>
<keyword evidence="1" id="KW-0472">Membrane</keyword>
<dbReference type="OrthoDB" id="5287295at2759"/>
<name>K2S886_MACPH</name>
<keyword evidence="1" id="KW-0812">Transmembrane</keyword>
<evidence type="ECO:0000313" key="3">
    <source>
        <dbReference type="Proteomes" id="UP000007129"/>
    </source>
</evidence>
<feature type="transmembrane region" description="Helical" evidence="1">
    <location>
        <begin position="12"/>
        <end position="35"/>
    </location>
</feature>
<reference evidence="2 3" key="1">
    <citation type="journal article" date="2012" name="BMC Genomics">
        <title>Tools to kill: Genome of one of the most destructive plant pathogenic fungi Macrophomina phaseolina.</title>
        <authorList>
            <person name="Islam M.S."/>
            <person name="Haque M.S."/>
            <person name="Islam M.M."/>
            <person name="Emdad E.M."/>
            <person name="Halim A."/>
            <person name="Hossen Q.M.M."/>
            <person name="Hossain M.Z."/>
            <person name="Ahmed B."/>
            <person name="Rahim S."/>
            <person name="Rahman M.S."/>
            <person name="Alam M.M."/>
            <person name="Hou S."/>
            <person name="Wan X."/>
            <person name="Saito J.A."/>
            <person name="Alam M."/>
        </authorList>
    </citation>
    <scope>NUCLEOTIDE SEQUENCE [LARGE SCALE GENOMIC DNA]</scope>
    <source>
        <strain evidence="2 3">MS6</strain>
    </source>
</reference>
<proteinExistence type="predicted"/>
<comment type="caution">
    <text evidence="2">The sequence shown here is derived from an EMBL/GenBank/DDBJ whole genome shotgun (WGS) entry which is preliminary data.</text>
</comment>
<dbReference type="Proteomes" id="UP000007129">
    <property type="component" value="Unassembled WGS sequence"/>
</dbReference>
<feature type="transmembrane region" description="Helical" evidence="1">
    <location>
        <begin position="42"/>
        <end position="60"/>
    </location>
</feature>
<sequence>MAGPVPNEVLGLAVFVDVLSVIATVLGLLLCFMLWNHGERVSYILMLSASTTIGSAIGLVRHLDYTLNWRDIQIERFRNEQHHSYSQADMFGKADVGWRLVLSWISIFTYNVDALLVLFWSIALFIGTWDIKINASTKKTMSIVFKTSAVILPIAIGDLLDYWIFAGGNRAVEVPPEPKCFHPLFPQSNHHVHIVRRQNYVECGHNT</sequence>
<accession>K2S886</accession>
<organism evidence="2 3">
    <name type="scientific">Macrophomina phaseolina (strain MS6)</name>
    <name type="common">Charcoal rot fungus</name>
    <dbReference type="NCBI Taxonomy" id="1126212"/>
    <lineage>
        <taxon>Eukaryota</taxon>
        <taxon>Fungi</taxon>
        <taxon>Dikarya</taxon>
        <taxon>Ascomycota</taxon>
        <taxon>Pezizomycotina</taxon>
        <taxon>Dothideomycetes</taxon>
        <taxon>Dothideomycetes incertae sedis</taxon>
        <taxon>Botryosphaeriales</taxon>
        <taxon>Botryosphaeriaceae</taxon>
        <taxon>Macrophomina</taxon>
    </lineage>
</organism>
<protein>
    <submittedName>
        <fullName evidence="2">Uncharacterized protein</fullName>
    </submittedName>
</protein>
<dbReference type="VEuPathDB" id="FungiDB:MPH_09805"/>
<evidence type="ECO:0000313" key="2">
    <source>
        <dbReference type="EMBL" id="EKG13070.1"/>
    </source>
</evidence>
<keyword evidence="1" id="KW-1133">Transmembrane helix</keyword>
<gene>
    <name evidence="2" type="ORF">MPH_09805</name>
</gene>
<dbReference type="HOGENOM" id="CLU_1326605_0_0_1"/>
<dbReference type="InParanoid" id="K2S886"/>
<dbReference type="EMBL" id="AHHD01000418">
    <property type="protein sequence ID" value="EKG13070.1"/>
    <property type="molecule type" value="Genomic_DNA"/>
</dbReference>
<feature type="transmembrane region" description="Helical" evidence="1">
    <location>
        <begin position="107"/>
        <end position="131"/>
    </location>
</feature>
<dbReference type="eggNOG" id="ENOG502ST7N">
    <property type="taxonomic scope" value="Eukaryota"/>
</dbReference>
<feature type="transmembrane region" description="Helical" evidence="1">
    <location>
        <begin position="143"/>
        <end position="165"/>
    </location>
</feature>